<dbReference type="Proteomes" id="UP000701801">
    <property type="component" value="Unassembled WGS sequence"/>
</dbReference>
<dbReference type="EMBL" id="CAJVRM010000557">
    <property type="protein sequence ID" value="CAG8982034.1"/>
    <property type="molecule type" value="Genomic_DNA"/>
</dbReference>
<keyword evidence="3" id="KW-1185">Reference proteome</keyword>
<gene>
    <name evidence="2" type="ORF">HYALB_00014010</name>
</gene>
<reference evidence="2" key="1">
    <citation type="submission" date="2021-07" db="EMBL/GenBank/DDBJ databases">
        <authorList>
            <person name="Durling M."/>
        </authorList>
    </citation>
    <scope>NUCLEOTIDE SEQUENCE</scope>
</reference>
<feature type="region of interest" description="Disordered" evidence="1">
    <location>
        <begin position="72"/>
        <end position="108"/>
    </location>
</feature>
<sequence>MATQTQSNPEWQQEVIEGTAYEPMQLFNEPTLPISPIYPIITLGTPIPQTPSANGQDYLLGGYAPSSPVNHIQRNQNNPSFIDISTPNNSQRIRETQPQAKRQRSNQSLNLTSKYALMSHPETSDDAIIASRSLLCKAIELEDNQPKKLALMDLLNLFRDYTEGKPLKNTITTLTNSVNNLENIARRLPKRSYASVTTNNKPTTDTDTDNSTQGLIDRQLNHAPPQKTNMDKKRDAFKKAATEKKKAIKAQRLILIEDHLQPFSDLHPITLRDTINKEFKARFNVSPAISTVSRSRNNNLVLTAAEEYNAKFLLDRIGAIQKVL</sequence>
<dbReference type="AlphaFoldDB" id="A0A9N9QBE7"/>
<accession>A0A9N9QBE7</accession>
<feature type="compositionally biased region" description="Low complexity" evidence="1">
    <location>
        <begin position="197"/>
        <end position="212"/>
    </location>
</feature>
<proteinExistence type="predicted"/>
<protein>
    <submittedName>
        <fullName evidence="2">Uncharacterized protein</fullName>
    </submittedName>
</protein>
<comment type="caution">
    <text evidence="2">The sequence shown here is derived from an EMBL/GenBank/DDBJ whole genome shotgun (WGS) entry which is preliminary data.</text>
</comment>
<feature type="region of interest" description="Disordered" evidence="1">
    <location>
        <begin position="194"/>
        <end position="213"/>
    </location>
</feature>
<evidence type="ECO:0000313" key="3">
    <source>
        <dbReference type="Proteomes" id="UP000701801"/>
    </source>
</evidence>
<organism evidence="2 3">
    <name type="scientific">Hymenoscyphus albidus</name>
    <dbReference type="NCBI Taxonomy" id="595503"/>
    <lineage>
        <taxon>Eukaryota</taxon>
        <taxon>Fungi</taxon>
        <taxon>Dikarya</taxon>
        <taxon>Ascomycota</taxon>
        <taxon>Pezizomycotina</taxon>
        <taxon>Leotiomycetes</taxon>
        <taxon>Helotiales</taxon>
        <taxon>Helotiaceae</taxon>
        <taxon>Hymenoscyphus</taxon>
    </lineage>
</organism>
<evidence type="ECO:0000313" key="2">
    <source>
        <dbReference type="EMBL" id="CAG8982034.1"/>
    </source>
</evidence>
<evidence type="ECO:0000256" key="1">
    <source>
        <dbReference type="SAM" id="MobiDB-lite"/>
    </source>
</evidence>
<dbReference type="OrthoDB" id="3564692at2759"/>
<name>A0A9N9QBE7_9HELO</name>